<comment type="caution">
    <text evidence="1">The sequence shown here is derived from an EMBL/GenBank/DDBJ whole genome shotgun (WGS) entry which is preliminary data.</text>
</comment>
<protein>
    <submittedName>
        <fullName evidence="1">BPSL0067 family protein</fullName>
    </submittedName>
</protein>
<accession>A0ABX0NSV9</accession>
<reference evidence="1 2" key="1">
    <citation type="submission" date="2019-10" db="EMBL/GenBank/DDBJ databases">
        <title>Taxonomy of Antarctic Massilia spp.: description of Massilia rubra sp. nov., Massilia aquatica sp. nov., Massilia mucilaginosa sp. nov., Massilia frigida sp. nov. isolated from streams, lakes and regoliths.</title>
        <authorList>
            <person name="Holochova P."/>
            <person name="Sedlacek I."/>
            <person name="Kralova S."/>
            <person name="Maslanova I."/>
            <person name="Busse H.-J."/>
            <person name="Stankova E."/>
            <person name="Vrbovska V."/>
            <person name="Kovarovic V."/>
            <person name="Bartak M."/>
            <person name="Svec P."/>
            <person name="Pantucek R."/>
        </authorList>
    </citation>
    <scope>NUCLEOTIDE SEQUENCE [LARGE SCALE GENOMIC DNA]</scope>
    <source>
        <strain evidence="1 2">CCM 8733</strain>
    </source>
</reference>
<dbReference type="EMBL" id="WHJH01000012">
    <property type="protein sequence ID" value="NHZ89854.1"/>
    <property type="molecule type" value="Genomic_DNA"/>
</dbReference>
<proteinExistence type="predicted"/>
<evidence type="ECO:0000313" key="2">
    <source>
        <dbReference type="Proteomes" id="UP000609726"/>
    </source>
</evidence>
<dbReference type="Proteomes" id="UP000609726">
    <property type="component" value="Unassembled WGS sequence"/>
</dbReference>
<gene>
    <name evidence="1" type="ORF">F2P45_12645</name>
</gene>
<dbReference type="InterPro" id="IPR047746">
    <property type="entry name" value="Dae2/Tae2-like"/>
</dbReference>
<name>A0ABX0NSV9_9BURK</name>
<dbReference type="RefSeq" id="WP_166875093.1">
    <property type="nucleotide sequence ID" value="NZ_WHJH01000012.1"/>
</dbReference>
<sequence>MPHPVVYRGNLDDLIAEWKRLETTQVANGQCARLPQEYTDVGHTSRWKRGARVLDTADLAPGTVIANFKLVENRWRYPNQSGWHAALFHSFGEAGRDAKGKPTQINMVDQWVNKAPGKRNVRSWSEADRRRDPRLRDGANEASEFYVVVVD</sequence>
<keyword evidence="2" id="KW-1185">Reference proteome</keyword>
<evidence type="ECO:0000313" key="1">
    <source>
        <dbReference type="EMBL" id="NHZ89854.1"/>
    </source>
</evidence>
<organism evidence="1 2">
    <name type="scientific">Massilia mucilaginosa</name>
    <dbReference type="NCBI Taxonomy" id="2609282"/>
    <lineage>
        <taxon>Bacteria</taxon>
        <taxon>Pseudomonadati</taxon>
        <taxon>Pseudomonadota</taxon>
        <taxon>Betaproteobacteria</taxon>
        <taxon>Burkholderiales</taxon>
        <taxon>Oxalobacteraceae</taxon>
        <taxon>Telluria group</taxon>
        <taxon>Massilia</taxon>
    </lineage>
</organism>
<dbReference type="NCBIfam" id="NF033857">
    <property type="entry name" value="BPSL0067_fam"/>
    <property type="match status" value="1"/>
</dbReference>